<dbReference type="GO" id="GO:0032259">
    <property type="term" value="P:methylation"/>
    <property type="evidence" value="ECO:0007669"/>
    <property type="project" value="UniProtKB-KW"/>
</dbReference>
<keyword evidence="4" id="KW-1185">Reference proteome</keyword>
<dbReference type="PANTHER" id="PTHR43591">
    <property type="entry name" value="METHYLTRANSFERASE"/>
    <property type="match status" value="1"/>
</dbReference>
<comment type="caution">
    <text evidence="3">The sequence shown here is derived from an EMBL/GenBank/DDBJ whole genome shotgun (WGS) entry which is preliminary data.</text>
</comment>
<dbReference type="CDD" id="cd02440">
    <property type="entry name" value="AdoMet_MTases"/>
    <property type="match status" value="1"/>
</dbReference>
<evidence type="ECO:0000313" key="3">
    <source>
        <dbReference type="EMBL" id="TQL41989.1"/>
    </source>
</evidence>
<dbReference type="Proteomes" id="UP000317998">
    <property type="component" value="Unassembled WGS sequence"/>
</dbReference>
<dbReference type="SUPFAM" id="SSF53335">
    <property type="entry name" value="S-adenosyl-L-methionine-dependent methyltransferases"/>
    <property type="match status" value="1"/>
</dbReference>
<name>A0A542Y1N7_9MICO</name>
<gene>
    <name evidence="3" type="ORF">FB562_2576</name>
</gene>
<dbReference type="PANTHER" id="PTHR43591:SF24">
    <property type="entry name" value="2-METHOXY-6-POLYPRENYL-1,4-BENZOQUINOL METHYLASE, MITOCHONDRIAL"/>
    <property type="match status" value="1"/>
</dbReference>
<keyword evidence="3" id="KW-0808">Transferase</keyword>
<feature type="region of interest" description="Disordered" evidence="1">
    <location>
        <begin position="292"/>
        <end position="311"/>
    </location>
</feature>
<dbReference type="EMBL" id="VFOM01000004">
    <property type="protein sequence ID" value="TQL41989.1"/>
    <property type="molecule type" value="Genomic_DNA"/>
</dbReference>
<evidence type="ECO:0000256" key="1">
    <source>
        <dbReference type="SAM" id="MobiDB-lite"/>
    </source>
</evidence>
<dbReference type="GO" id="GO:0008168">
    <property type="term" value="F:methyltransferase activity"/>
    <property type="evidence" value="ECO:0007669"/>
    <property type="project" value="UniProtKB-KW"/>
</dbReference>
<evidence type="ECO:0000313" key="4">
    <source>
        <dbReference type="Proteomes" id="UP000317998"/>
    </source>
</evidence>
<proteinExistence type="predicted"/>
<feature type="domain" description="Methyltransferase" evidence="2">
    <location>
        <begin position="65"/>
        <end position="163"/>
    </location>
</feature>
<protein>
    <submittedName>
        <fullName evidence="3">Methyltransferase family protein</fullName>
    </submittedName>
</protein>
<dbReference type="Pfam" id="PF13649">
    <property type="entry name" value="Methyltransf_25"/>
    <property type="match status" value="1"/>
</dbReference>
<evidence type="ECO:0000259" key="2">
    <source>
        <dbReference type="Pfam" id="PF13649"/>
    </source>
</evidence>
<dbReference type="Gene3D" id="3.40.50.150">
    <property type="entry name" value="Vaccinia Virus protein VP39"/>
    <property type="match status" value="1"/>
</dbReference>
<dbReference type="RefSeq" id="WP_185740579.1">
    <property type="nucleotide sequence ID" value="NZ_VFOM01000004.1"/>
</dbReference>
<feature type="region of interest" description="Disordered" evidence="1">
    <location>
        <begin position="1"/>
        <end position="27"/>
    </location>
</feature>
<sequence length="311" mass="32020">MTHTHTSAPGSHHERAGHGPAPEGDSGLAELLDLDAALGAPGLATALDAASAALSPVLSPVPRIVVDLGAGTGTGTIALARRFAGALIHALDVSPGMLDHLRTSAQEAAVADRVESHLVDLDGDWPAVLPEGVDLAWAALSLHHVTEPAQVLAQVFDVLRPGGVLVVTEFAISASYDPADMGTDSADLGPRIVEALAARGYPVTADWTADLTAAGFAPVDRLETVFRASADTSAGARYLELQLTRSRDMLADDLGSHDLAAIQEVLAALADGTSRLSFTSGRAVWVAVRPNIDKQPGPATADNPDTNGAQR</sequence>
<dbReference type="AlphaFoldDB" id="A0A542Y1N7"/>
<organism evidence="3 4">
    <name type="scientific">Homoserinimonas aerilata</name>
    <dbReference type="NCBI Taxonomy" id="1162970"/>
    <lineage>
        <taxon>Bacteria</taxon>
        <taxon>Bacillati</taxon>
        <taxon>Actinomycetota</taxon>
        <taxon>Actinomycetes</taxon>
        <taxon>Micrococcales</taxon>
        <taxon>Microbacteriaceae</taxon>
        <taxon>Homoserinimonas</taxon>
    </lineage>
</organism>
<reference evidence="3 4" key="1">
    <citation type="submission" date="2019-06" db="EMBL/GenBank/DDBJ databases">
        <title>Sequencing the genomes of 1000 actinobacteria strains.</title>
        <authorList>
            <person name="Klenk H.-P."/>
        </authorList>
    </citation>
    <scope>NUCLEOTIDE SEQUENCE [LARGE SCALE GENOMIC DNA]</scope>
    <source>
        <strain evidence="3 4">DSM 26477</strain>
    </source>
</reference>
<accession>A0A542Y1N7</accession>
<keyword evidence="3" id="KW-0489">Methyltransferase</keyword>
<dbReference type="InterPro" id="IPR041698">
    <property type="entry name" value="Methyltransf_25"/>
</dbReference>
<dbReference type="InterPro" id="IPR029063">
    <property type="entry name" value="SAM-dependent_MTases_sf"/>
</dbReference>